<dbReference type="Pfam" id="PF03311">
    <property type="entry name" value="Cornichon"/>
    <property type="match status" value="1"/>
</dbReference>
<evidence type="ECO:0000256" key="2">
    <source>
        <dbReference type="ARBA" id="ARBA00010095"/>
    </source>
</evidence>
<organism evidence="7 8">
    <name type="scientific">Colocasia esculenta</name>
    <name type="common">Wild taro</name>
    <name type="synonym">Arum esculentum</name>
    <dbReference type="NCBI Taxonomy" id="4460"/>
    <lineage>
        <taxon>Eukaryota</taxon>
        <taxon>Viridiplantae</taxon>
        <taxon>Streptophyta</taxon>
        <taxon>Embryophyta</taxon>
        <taxon>Tracheophyta</taxon>
        <taxon>Spermatophyta</taxon>
        <taxon>Magnoliopsida</taxon>
        <taxon>Liliopsida</taxon>
        <taxon>Araceae</taxon>
        <taxon>Aroideae</taxon>
        <taxon>Colocasieae</taxon>
        <taxon>Colocasia</taxon>
    </lineage>
</organism>
<keyword evidence="8" id="KW-1185">Reference proteome</keyword>
<sequence length="462" mass="51651">MGRDKVTDPRVVATMSRRIGAPRQAQGRTQVESNGVLDADVDSRLTSRVVDVDCVFAARVLPLTGVWRPSMLLPVVGSSLLWRWNLATGATRAPFFPSFLPLLPSNFTLVLLHHFRRPTGARGEVVVHVAVTDQARNDGLDGGSRRKLLEIRRESSNYNSREVGEGGSVLDAHLFSERRCAPETAPTRTHPRGRGSNAAAFFPFSPTPTVISPRRITCPDQESSEFGLPNRKSTWSSELGSTRASVVLPRKRLRIENTEGGTEELRRSSPVAPYLSSWVPAVAASAPVCASFQSVAFWHRACQERRGWVIEMFINLFTPSLSSLSLLHQFLATAKPCYICFSMHLIKTRGKGARRTTSQQGKPKEFRILEHGVTDSSMEARSPCDQYLPYLSFDQNWDPMQLMCLADLEFDYINPYDSAARINAVVLPEFILQGVLSLLFLLTGHWLMFLFCLPFLYYNVTM</sequence>
<keyword evidence="3 6" id="KW-0812">Transmembrane</keyword>
<reference evidence="7" key="1">
    <citation type="submission" date="2017-07" db="EMBL/GenBank/DDBJ databases">
        <title>Taro Niue Genome Assembly and Annotation.</title>
        <authorList>
            <person name="Atibalentja N."/>
            <person name="Keating K."/>
            <person name="Fields C.J."/>
        </authorList>
    </citation>
    <scope>NUCLEOTIDE SEQUENCE</scope>
    <source>
        <strain evidence="7">Niue_2</strain>
        <tissue evidence="7">Leaf</tissue>
    </source>
</reference>
<evidence type="ECO:0000256" key="4">
    <source>
        <dbReference type="ARBA" id="ARBA00022989"/>
    </source>
</evidence>
<keyword evidence="5 6" id="KW-0472">Membrane</keyword>
<accession>A0A843UQC6</accession>
<dbReference type="EMBL" id="NMUH01000729">
    <property type="protein sequence ID" value="MQL83960.1"/>
    <property type="molecule type" value="Genomic_DNA"/>
</dbReference>
<evidence type="ECO:0000313" key="7">
    <source>
        <dbReference type="EMBL" id="MQL83960.1"/>
    </source>
</evidence>
<gene>
    <name evidence="7" type="ORF">Taro_016455</name>
</gene>
<evidence type="ECO:0000256" key="3">
    <source>
        <dbReference type="ARBA" id="ARBA00022692"/>
    </source>
</evidence>
<comment type="caution">
    <text evidence="7">The sequence shown here is derived from an EMBL/GenBank/DDBJ whole genome shotgun (WGS) entry which is preliminary data.</text>
</comment>
<comment type="subcellular location">
    <subcellularLocation>
        <location evidence="1">Membrane</location>
        <topology evidence="1">Multi-pass membrane protein</topology>
    </subcellularLocation>
</comment>
<proteinExistence type="inferred from homology"/>
<feature type="transmembrane region" description="Helical" evidence="6">
    <location>
        <begin position="430"/>
        <end position="458"/>
    </location>
</feature>
<evidence type="ECO:0000256" key="5">
    <source>
        <dbReference type="ARBA" id="ARBA00023136"/>
    </source>
</evidence>
<dbReference type="GO" id="GO:0016020">
    <property type="term" value="C:membrane"/>
    <property type="evidence" value="ECO:0007669"/>
    <property type="project" value="UniProtKB-SubCell"/>
</dbReference>
<dbReference type="Proteomes" id="UP000652761">
    <property type="component" value="Unassembled WGS sequence"/>
</dbReference>
<dbReference type="InterPro" id="IPR003377">
    <property type="entry name" value="Cornichon"/>
</dbReference>
<evidence type="ECO:0000313" key="8">
    <source>
        <dbReference type="Proteomes" id="UP000652761"/>
    </source>
</evidence>
<evidence type="ECO:0000256" key="6">
    <source>
        <dbReference type="SAM" id="Phobius"/>
    </source>
</evidence>
<dbReference type="SMART" id="SM01398">
    <property type="entry name" value="Cornichon"/>
    <property type="match status" value="1"/>
</dbReference>
<comment type="similarity">
    <text evidence="2">Belongs to the cornichon family.</text>
</comment>
<dbReference type="OrthoDB" id="434393at2759"/>
<dbReference type="GO" id="GO:0016192">
    <property type="term" value="P:vesicle-mediated transport"/>
    <property type="evidence" value="ECO:0007669"/>
    <property type="project" value="InterPro"/>
</dbReference>
<protein>
    <submittedName>
        <fullName evidence="7">Uncharacterized protein</fullName>
    </submittedName>
</protein>
<dbReference type="AlphaFoldDB" id="A0A843UQC6"/>
<dbReference type="PANTHER" id="PTHR12290">
    <property type="entry name" value="CORNICHON-RELATED"/>
    <property type="match status" value="1"/>
</dbReference>
<name>A0A843UQC6_COLES</name>
<evidence type="ECO:0000256" key="1">
    <source>
        <dbReference type="ARBA" id="ARBA00004141"/>
    </source>
</evidence>
<keyword evidence="4 6" id="KW-1133">Transmembrane helix</keyword>